<dbReference type="GO" id="GO:0046556">
    <property type="term" value="F:alpha-L-arabinofuranosidase activity"/>
    <property type="evidence" value="ECO:0007669"/>
    <property type="project" value="TreeGrafter"/>
</dbReference>
<name>A0AAN9BN06_9CAEN</name>
<accession>A0AAN9BN06</accession>
<evidence type="ECO:0000256" key="2">
    <source>
        <dbReference type="ARBA" id="ARBA00022801"/>
    </source>
</evidence>
<dbReference type="InterPro" id="IPR013783">
    <property type="entry name" value="Ig-like_fold"/>
</dbReference>
<feature type="signal peptide" evidence="4">
    <location>
        <begin position="1"/>
        <end position="20"/>
    </location>
</feature>
<comment type="caution">
    <text evidence="6">The sequence shown here is derived from an EMBL/GenBank/DDBJ whole genome shotgun (WGS) entry which is preliminary data.</text>
</comment>
<feature type="domain" description="C-type lectin" evidence="5">
    <location>
        <begin position="29"/>
        <end position="149"/>
    </location>
</feature>
<dbReference type="Gene3D" id="3.20.20.300">
    <property type="entry name" value="Glycoside hydrolase, family 3, N-terminal domain"/>
    <property type="match status" value="1"/>
</dbReference>
<keyword evidence="1 4" id="KW-0732">Signal</keyword>
<dbReference type="InterPro" id="IPR044993">
    <property type="entry name" value="BXL"/>
</dbReference>
<evidence type="ECO:0000256" key="4">
    <source>
        <dbReference type="SAM" id="SignalP"/>
    </source>
</evidence>
<dbReference type="GO" id="GO:0031222">
    <property type="term" value="P:arabinan catabolic process"/>
    <property type="evidence" value="ECO:0007669"/>
    <property type="project" value="TreeGrafter"/>
</dbReference>
<dbReference type="SUPFAM" id="SSF52279">
    <property type="entry name" value="Beta-D-glucan exohydrolase, C-terminal domain"/>
    <property type="match status" value="1"/>
</dbReference>
<evidence type="ECO:0000256" key="3">
    <source>
        <dbReference type="ARBA" id="ARBA00023295"/>
    </source>
</evidence>
<dbReference type="InterPro" id="IPR001304">
    <property type="entry name" value="C-type_lectin-like"/>
</dbReference>
<organism evidence="6 7">
    <name type="scientific">Littorina saxatilis</name>
    <dbReference type="NCBI Taxonomy" id="31220"/>
    <lineage>
        <taxon>Eukaryota</taxon>
        <taxon>Metazoa</taxon>
        <taxon>Spiralia</taxon>
        <taxon>Lophotrochozoa</taxon>
        <taxon>Mollusca</taxon>
        <taxon>Gastropoda</taxon>
        <taxon>Caenogastropoda</taxon>
        <taxon>Littorinimorpha</taxon>
        <taxon>Littorinoidea</taxon>
        <taxon>Littorinidae</taxon>
        <taxon>Littorina</taxon>
    </lineage>
</organism>
<proteinExistence type="predicted"/>
<dbReference type="InterPro" id="IPR026891">
    <property type="entry name" value="Fn3-like"/>
</dbReference>
<dbReference type="PROSITE" id="PS50041">
    <property type="entry name" value="C_TYPE_LECTIN_2"/>
    <property type="match status" value="1"/>
</dbReference>
<dbReference type="Pfam" id="PF01915">
    <property type="entry name" value="Glyco_hydro_3_C"/>
    <property type="match status" value="1"/>
</dbReference>
<dbReference type="InterPro" id="IPR016186">
    <property type="entry name" value="C-type_lectin-like/link_sf"/>
</dbReference>
<evidence type="ECO:0000259" key="5">
    <source>
        <dbReference type="PROSITE" id="PS50041"/>
    </source>
</evidence>
<sequence length="890" mass="97890">MGHLNLFLLSLALLLCGVVSDCPGGWTQHQDSCYKYVSHASTWSDAKTACQGLDQHGKVVEIGSADENTFVANFIKSHGGTNVWTGASDTASEGHFVFASSSNVLHYFNWAPGEPNNHNNEDCIAINVQTLSGHWHDEICGDHLAAVCEVVGPVTGGHTTSPSHQNYPFRDTRLSWDKRVDDLVSRLTLEEIQEQMSRGGAGRPAPHINRLGIQDYQFWTGCNRGDVSAPGNATAFPQAIGIAAAFDPDLRFRVAEATAIEVRAKHTVFQKQGILGTHTGLSCFSPDLDILKHPFWGRNQETHGECPYMTRIYADKFIKGLQGNHPRYARATAGCKHFAVHSGPENAHGHNGHDRHSFNSKASMEDMRMTYLPGYRQCVESGTYSFMSSYNAINGVPVAANKWLLTDLLRNEWNFTGYVLADAGAIESMVHSFHFTKNAVDTVAACVNAGLNIETSGNLDNPYFMSMVEAIHQGKLTEKLVRERVKPLFYTRMRLGEFDPPHMNPYMQLDLSVVESPSHQKLAVETAMKSFVLLKNNGILPLKSKHYNNVALVGPFSDETDNLYGDYAARTHKSYKSNMMDAVSFFSSHVHHGDGCNDVACAHYTSQQVISQLTNVDLIFVALGTGQAGEREGHDKNDYNLPGNQKKLLQDVLDHAHNTPVIVVLFTGSALDISFADADHRVSAILECFLPAQATGVALRHALLNDVAGAVPAGRLPFTWYKTEQDLGDVNDYSMAGKTYRYLNKEQLYPFGYGLSYTSFHYSQLSAPTTVQAGKDLKGSVHVQNTGSLDADEAVQVYMSWEEQGVPAPKVQLAWFDRLTIPKGGSKTVTFTVEAKTMALWVNNGWKISSGHMKIYVGGQQPNQKRTVGSNVLSHDFTVQGTHTPATLIG</sequence>
<dbReference type="InterPro" id="IPR016187">
    <property type="entry name" value="CTDL_fold"/>
</dbReference>
<dbReference type="InterPro" id="IPR017853">
    <property type="entry name" value="GH"/>
</dbReference>
<feature type="chain" id="PRO_5042901246" description="C-type lectin domain-containing protein" evidence="4">
    <location>
        <begin position="21"/>
        <end position="890"/>
    </location>
</feature>
<dbReference type="AlphaFoldDB" id="A0AAN9BN06"/>
<dbReference type="PRINTS" id="PR00133">
    <property type="entry name" value="GLHYDRLASE3"/>
</dbReference>
<evidence type="ECO:0000256" key="1">
    <source>
        <dbReference type="ARBA" id="ARBA00022729"/>
    </source>
</evidence>
<dbReference type="SUPFAM" id="SSF56436">
    <property type="entry name" value="C-type lectin-like"/>
    <property type="match status" value="1"/>
</dbReference>
<dbReference type="Gene3D" id="2.60.40.10">
    <property type="entry name" value="Immunoglobulins"/>
    <property type="match status" value="1"/>
</dbReference>
<dbReference type="InterPro" id="IPR036881">
    <property type="entry name" value="Glyco_hydro_3_C_sf"/>
</dbReference>
<keyword evidence="3" id="KW-0326">Glycosidase</keyword>
<dbReference type="PANTHER" id="PTHR42721">
    <property type="entry name" value="SUGAR HYDROLASE-RELATED"/>
    <property type="match status" value="1"/>
</dbReference>
<dbReference type="CDD" id="cd00037">
    <property type="entry name" value="CLECT"/>
    <property type="match status" value="1"/>
</dbReference>
<protein>
    <recommendedName>
        <fullName evidence="5">C-type lectin domain-containing protein</fullName>
    </recommendedName>
</protein>
<evidence type="ECO:0000313" key="6">
    <source>
        <dbReference type="EMBL" id="KAK7108592.1"/>
    </source>
</evidence>
<keyword evidence="7" id="KW-1185">Reference proteome</keyword>
<dbReference type="Gene3D" id="3.10.100.10">
    <property type="entry name" value="Mannose-Binding Protein A, subunit A"/>
    <property type="match status" value="1"/>
</dbReference>
<dbReference type="Proteomes" id="UP001374579">
    <property type="component" value="Unassembled WGS sequence"/>
</dbReference>
<gene>
    <name evidence="6" type="ORF">V1264_016301</name>
</gene>
<dbReference type="InterPro" id="IPR036962">
    <property type="entry name" value="Glyco_hydro_3_N_sf"/>
</dbReference>
<dbReference type="EMBL" id="JBAMIC010000004">
    <property type="protein sequence ID" value="KAK7108592.1"/>
    <property type="molecule type" value="Genomic_DNA"/>
</dbReference>
<dbReference type="GO" id="GO:0009044">
    <property type="term" value="F:xylan 1,4-beta-xylosidase activity"/>
    <property type="evidence" value="ECO:0007669"/>
    <property type="project" value="InterPro"/>
</dbReference>
<reference evidence="6 7" key="1">
    <citation type="submission" date="2024-02" db="EMBL/GenBank/DDBJ databases">
        <title>Chromosome-scale genome assembly of the rough periwinkle Littorina saxatilis.</title>
        <authorList>
            <person name="De Jode A."/>
            <person name="Faria R."/>
            <person name="Formenti G."/>
            <person name="Sims Y."/>
            <person name="Smith T.P."/>
            <person name="Tracey A."/>
            <person name="Wood J.M.D."/>
            <person name="Zagrodzka Z.B."/>
            <person name="Johannesson K."/>
            <person name="Butlin R.K."/>
            <person name="Leder E.H."/>
        </authorList>
    </citation>
    <scope>NUCLEOTIDE SEQUENCE [LARGE SCALE GENOMIC DNA]</scope>
    <source>
        <strain evidence="6">Snail1</strain>
        <tissue evidence="6">Muscle</tissue>
    </source>
</reference>
<keyword evidence="2" id="KW-0378">Hydrolase</keyword>
<dbReference type="PANTHER" id="PTHR42721:SF42">
    <property type="entry name" value="FIBRONECTIN TYPE III-LIKE DOMAIN-CONTAINING PROTEIN"/>
    <property type="match status" value="1"/>
</dbReference>
<dbReference type="SMART" id="SM01217">
    <property type="entry name" value="Fn3_like"/>
    <property type="match status" value="1"/>
</dbReference>
<dbReference type="Pfam" id="PF00933">
    <property type="entry name" value="Glyco_hydro_3"/>
    <property type="match status" value="1"/>
</dbReference>
<dbReference type="Pfam" id="PF14310">
    <property type="entry name" value="Fn3-like"/>
    <property type="match status" value="1"/>
</dbReference>
<dbReference type="SUPFAM" id="SSF51445">
    <property type="entry name" value="(Trans)glycosidases"/>
    <property type="match status" value="1"/>
</dbReference>
<dbReference type="SMART" id="SM00034">
    <property type="entry name" value="CLECT"/>
    <property type="match status" value="1"/>
</dbReference>
<dbReference type="Gene3D" id="3.40.50.1700">
    <property type="entry name" value="Glycoside hydrolase family 3 C-terminal domain"/>
    <property type="match status" value="1"/>
</dbReference>
<dbReference type="InterPro" id="IPR001764">
    <property type="entry name" value="Glyco_hydro_3_N"/>
</dbReference>
<dbReference type="InterPro" id="IPR002772">
    <property type="entry name" value="Glyco_hydro_3_C"/>
</dbReference>
<dbReference type="GO" id="GO:0045493">
    <property type="term" value="P:xylan catabolic process"/>
    <property type="evidence" value="ECO:0007669"/>
    <property type="project" value="InterPro"/>
</dbReference>
<dbReference type="Pfam" id="PF00059">
    <property type="entry name" value="Lectin_C"/>
    <property type="match status" value="1"/>
</dbReference>
<evidence type="ECO:0000313" key="7">
    <source>
        <dbReference type="Proteomes" id="UP001374579"/>
    </source>
</evidence>